<feature type="transmembrane region" description="Helical" evidence="7">
    <location>
        <begin position="244"/>
        <end position="270"/>
    </location>
</feature>
<evidence type="ECO:0000256" key="5">
    <source>
        <dbReference type="ARBA" id="ARBA00022989"/>
    </source>
</evidence>
<dbReference type="Proteomes" id="UP000569914">
    <property type="component" value="Unassembled WGS sequence"/>
</dbReference>
<dbReference type="PANTHER" id="PTHR24221:SF654">
    <property type="entry name" value="ATP-BINDING CASSETTE SUB-FAMILY B MEMBER 6"/>
    <property type="match status" value="1"/>
</dbReference>
<dbReference type="Gene3D" id="3.40.50.300">
    <property type="entry name" value="P-loop containing nucleotide triphosphate hydrolases"/>
    <property type="match status" value="1"/>
</dbReference>
<dbReference type="RefSeq" id="WP_179748570.1">
    <property type="nucleotide sequence ID" value="NZ_JACCBU010000001.1"/>
</dbReference>
<evidence type="ECO:0000256" key="7">
    <source>
        <dbReference type="SAM" id="Phobius"/>
    </source>
</evidence>
<organism evidence="9 10">
    <name type="scientific">Microlunatus parietis</name>
    <dbReference type="NCBI Taxonomy" id="682979"/>
    <lineage>
        <taxon>Bacteria</taxon>
        <taxon>Bacillati</taxon>
        <taxon>Actinomycetota</taxon>
        <taxon>Actinomycetes</taxon>
        <taxon>Propionibacteriales</taxon>
        <taxon>Propionibacteriaceae</taxon>
        <taxon>Microlunatus</taxon>
    </lineage>
</organism>
<proteinExistence type="predicted"/>
<dbReference type="PROSITE" id="PS00211">
    <property type="entry name" value="ABC_TRANSPORTER_1"/>
    <property type="match status" value="1"/>
</dbReference>
<comment type="subcellular location">
    <subcellularLocation>
        <location evidence="1">Cell membrane</location>
        <topology evidence="1">Multi-pass membrane protein</topology>
    </subcellularLocation>
</comment>
<dbReference type="PANTHER" id="PTHR24221">
    <property type="entry name" value="ATP-BINDING CASSETTE SUB-FAMILY B"/>
    <property type="match status" value="1"/>
</dbReference>
<dbReference type="SUPFAM" id="SSF52540">
    <property type="entry name" value="P-loop containing nucleoside triphosphate hydrolases"/>
    <property type="match status" value="1"/>
</dbReference>
<accession>A0A7Y9I454</accession>
<dbReference type="Gene3D" id="1.20.1560.10">
    <property type="entry name" value="ABC transporter type 1, transmembrane domain"/>
    <property type="match status" value="1"/>
</dbReference>
<dbReference type="InterPro" id="IPR036640">
    <property type="entry name" value="ABC1_TM_sf"/>
</dbReference>
<dbReference type="GO" id="GO:0016887">
    <property type="term" value="F:ATP hydrolysis activity"/>
    <property type="evidence" value="ECO:0007669"/>
    <property type="project" value="InterPro"/>
</dbReference>
<dbReference type="InterPro" id="IPR003593">
    <property type="entry name" value="AAA+_ATPase"/>
</dbReference>
<feature type="domain" description="ABC transporter" evidence="8">
    <location>
        <begin position="340"/>
        <end position="585"/>
    </location>
</feature>
<dbReference type="GO" id="GO:0005886">
    <property type="term" value="C:plasma membrane"/>
    <property type="evidence" value="ECO:0007669"/>
    <property type="project" value="UniProtKB-SubCell"/>
</dbReference>
<evidence type="ECO:0000313" key="9">
    <source>
        <dbReference type="EMBL" id="NYE69655.1"/>
    </source>
</evidence>
<feature type="transmembrane region" description="Helical" evidence="7">
    <location>
        <begin position="146"/>
        <end position="172"/>
    </location>
</feature>
<dbReference type="Pfam" id="PF00005">
    <property type="entry name" value="ABC_tran"/>
    <property type="match status" value="1"/>
</dbReference>
<feature type="transmembrane region" description="Helical" evidence="7">
    <location>
        <begin position="16"/>
        <end position="37"/>
    </location>
</feature>
<evidence type="ECO:0000256" key="2">
    <source>
        <dbReference type="ARBA" id="ARBA00022692"/>
    </source>
</evidence>
<keyword evidence="6 7" id="KW-0472">Membrane</keyword>
<evidence type="ECO:0000256" key="4">
    <source>
        <dbReference type="ARBA" id="ARBA00022840"/>
    </source>
</evidence>
<dbReference type="InterPro" id="IPR003439">
    <property type="entry name" value="ABC_transporter-like_ATP-bd"/>
</dbReference>
<evidence type="ECO:0000256" key="6">
    <source>
        <dbReference type="ARBA" id="ARBA00023136"/>
    </source>
</evidence>
<comment type="caution">
    <text evidence="9">The sequence shown here is derived from an EMBL/GenBank/DDBJ whole genome shotgun (WGS) entry which is preliminary data.</text>
</comment>
<evidence type="ECO:0000256" key="3">
    <source>
        <dbReference type="ARBA" id="ARBA00022741"/>
    </source>
</evidence>
<sequence length="600" mass="63901">MFDLLRYGFRVARGPTAALATLSLLMAVSAVLLAWLIGRVVTAGEAAAAGAGTSQLALLVTAAVLLLLARSVLPVGRELAATRLELGLDRDLAGRALGPMLAPVGIEHLEDPAVRDRYARSREVDLIGLSRGPGLVLSLWSSRLTVIGSALLVGAGLTWWLAPMLLGSVFFVEWWSTRAGRSETAAWAGRTEGQRRASYLYHLALAEGIQELRIFGLAGWIADRHTAERDAALRPVQSRRLRSALARLGVMAVHAAVTVVAIMLVVRALWIGEVSLGGATSVLSAVLLLATGGDPGTLVQARRAEASYRSLRSLPDLVSSKAPDRPERSVELASAPTRSIRFENVSFRYPGRDQDTLSGVTLELRAGESYALVGINGAGKSTLVKLLAGCYRPTTGRITVDGIDLAMIDSVSLAGWQRRIAALVQDFVRLPLSVTDNVAVGAGSAEQRADVAESARRAGLVPVVDRLPAQWDTILDRTVPGGAELSGGQWQRLALARALHSVDTGAGLLVLDEPAAALDVRAEAELVQDYLRLCRGVTSLIISHRFSVVRGAQRISVLHEGRIVESGSHAELITADGRYAAMFRLQAERYAAAGEEESDA</sequence>
<dbReference type="EMBL" id="JACCBU010000001">
    <property type="protein sequence ID" value="NYE69655.1"/>
    <property type="molecule type" value="Genomic_DNA"/>
</dbReference>
<dbReference type="GO" id="GO:0005524">
    <property type="term" value="F:ATP binding"/>
    <property type="evidence" value="ECO:0007669"/>
    <property type="project" value="UniProtKB-KW"/>
</dbReference>
<evidence type="ECO:0000256" key="1">
    <source>
        <dbReference type="ARBA" id="ARBA00004651"/>
    </source>
</evidence>
<protein>
    <submittedName>
        <fullName evidence="9">ABC-type multidrug transport system fused ATPase/permease subunit</fullName>
    </submittedName>
</protein>
<feature type="transmembrane region" description="Helical" evidence="7">
    <location>
        <begin position="49"/>
        <end position="69"/>
    </location>
</feature>
<dbReference type="InterPro" id="IPR027417">
    <property type="entry name" value="P-loop_NTPase"/>
</dbReference>
<name>A0A7Y9I454_9ACTN</name>
<dbReference type="AlphaFoldDB" id="A0A7Y9I454"/>
<dbReference type="SUPFAM" id="SSF90123">
    <property type="entry name" value="ABC transporter transmembrane region"/>
    <property type="match status" value="1"/>
</dbReference>
<evidence type="ECO:0000259" key="8">
    <source>
        <dbReference type="PROSITE" id="PS50893"/>
    </source>
</evidence>
<keyword evidence="3" id="KW-0547">Nucleotide-binding</keyword>
<dbReference type="PROSITE" id="PS50893">
    <property type="entry name" value="ABC_TRANSPORTER_2"/>
    <property type="match status" value="1"/>
</dbReference>
<evidence type="ECO:0000313" key="10">
    <source>
        <dbReference type="Proteomes" id="UP000569914"/>
    </source>
</evidence>
<dbReference type="GO" id="GO:0034040">
    <property type="term" value="F:ATPase-coupled lipid transmembrane transporter activity"/>
    <property type="evidence" value="ECO:0007669"/>
    <property type="project" value="TreeGrafter"/>
</dbReference>
<dbReference type="InterPro" id="IPR039421">
    <property type="entry name" value="Type_1_exporter"/>
</dbReference>
<keyword evidence="4" id="KW-0067">ATP-binding</keyword>
<gene>
    <name evidence="9" type="ORF">BKA15_000984</name>
</gene>
<keyword evidence="2 7" id="KW-0812">Transmembrane</keyword>
<reference evidence="9 10" key="1">
    <citation type="submission" date="2020-07" db="EMBL/GenBank/DDBJ databases">
        <title>Sequencing the genomes of 1000 actinobacteria strains.</title>
        <authorList>
            <person name="Klenk H.-P."/>
        </authorList>
    </citation>
    <scope>NUCLEOTIDE SEQUENCE [LARGE SCALE GENOMIC DNA]</scope>
    <source>
        <strain evidence="9 10">DSM 22083</strain>
    </source>
</reference>
<keyword evidence="10" id="KW-1185">Reference proteome</keyword>
<dbReference type="InterPro" id="IPR017871">
    <property type="entry name" value="ABC_transporter-like_CS"/>
</dbReference>
<dbReference type="SMART" id="SM00382">
    <property type="entry name" value="AAA"/>
    <property type="match status" value="1"/>
</dbReference>
<keyword evidence="5 7" id="KW-1133">Transmembrane helix</keyword>